<keyword evidence="1" id="KW-0472">Membrane</keyword>
<feature type="transmembrane region" description="Helical" evidence="1">
    <location>
        <begin position="121"/>
        <end position="144"/>
    </location>
</feature>
<dbReference type="HOGENOM" id="CLU_035509_15_2_1"/>
<gene>
    <name evidence="3" type="ORF">PAXRUDRAFT_828025</name>
</gene>
<sequence>MSGVTAVPLSVQLALDMGKQSRAGALGLLIYERLIVIQEEVDFIWTKKRSWITYLYVFNGWLALLWLSFDIIPLFPGGLAPPNVCSIYLMCDDIVTLLTTLSVQVVLQLRVWAVYGRSRKIIVFLIALSVLEAAVMISLIVVTITHIESLPVISTSTGCYYEGLLPLSAGFWVPAMIVEPLLCLLVINKAVGSAQGRSRLSVLLARDSLIYFVVVFAELVASTIVFAYRPNYINLVMPWSAAIPSLMGSRLLLNTRQHFMTPNPSTARSNAMELSAPVTTWQPRQRGSVSVGGVTTLSDLTV</sequence>
<feature type="transmembrane region" description="Helical" evidence="1">
    <location>
        <begin position="164"/>
        <end position="187"/>
    </location>
</feature>
<feature type="domain" description="DUF6533" evidence="2">
    <location>
        <begin position="25"/>
        <end position="65"/>
    </location>
</feature>
<feature type="transmembrane region" description="Helical" evidence="1">
    <location>
        <begin position="87"/>
        <end position="109"/>
    </location>
</feature>
<dbReference type="InParanoid" id="A0A0D0E7Y2"/>
<protein>
    <submittedName>
        <fullName evidence="3">Unplaced genomic scaffold scaffold_287, whole genome shotgun sequence</fullName>
    </submittedName>
</protein>
<feature type="transmembrane region" description="Helical" evidence="1">
    <location>
        <begin position="235"/>
        <end position="253"/>
    </location>
</feature>
<accession>A0A0D0E7Y2</accession>
<reference evidence="3 4" key="1">
    <citation type="submission" date="2014-04" db="EMBL/GenBank/DDBJ databases">
        <authorList>
            <consortium name="DOE Joint Genome Institute"/>
            <person name="Kuo A."/>
            <person name="Kohler A."/>
            <person name="Jargeat P."/>
            <person name="Nagy L.G."/>
            <person name="Floudas D."/>
            <person name="Copeland A."/>
            <person name="Barry K.W."/>
            <person name="Cichocki N."/>
            <person name="Veneault-Fourrey C."/>
            <person name="LaButti K."/>
            <person name="Lindquist E.A."/>
            <person name="Lipzen A."/>
            <person name="Lundell T."/>
            <person name="Morin E."/>
            <person name="Murat C."/>
            <person name="Sun H."/>
            <person name="Tunlid A."/>
            <person name="Henrissat B."/>
            <person name="Grigoriev I.V."/>
            <person name="Hibbett D.S."/>
            <person name="Martin F."/>
            <person name="Nordberg H.P."/>
            <person name="Cantor M.N."/>
            <person name="Hua S.X."/>
        </authorList>
    </citation>
    <scope>NUCLEOTIDE SEQUENCE [LARGE SCALE GENOMIC DNA]</scope>
    <source>
        <strain evidence="3 4">Ve08.2h10</strain>
    </source>
</reference>
<dbReference type="STRING" id="930991.A0A0D0E7Y2"/>
<dbReference type="OrthoDB" id="3258294at2759"/>
<evidence type="ECO:0000259" key="2">
    <source>
        <dbReference type="Pfam" id="PF20151"/>
    </source>
</evidence>
<dbReference type="InterPro" id="IPR045340">
    <property type="entry name" value="DUF6533"/>
</dbReference>
<evidence type="ECO:0000313" key="3">
    <source>
        <dbReference type="EMBL" id="KIK94415.1"/>
    </source>
</evidence>
<dbReference type="AlphaFoldDB" id="A0A0D0E7Y2"/>
<evidence type="ECO:0000256" key="1">
    <source>
        <dbReference type="SAM" id="Phobius"/>
    </source>
</evidence>
<dbReference type="EMBL" id="KN825109">
    <property type="protein sequence ID" value="KIK94415.1"/>
    <property type="molecule type" value="Genomic_DNA"/>
</dbReference>
<feature type="transmembrane region" description="Helical" evidence="1">
    <location>
        <begin position="208"/>
        <end position="229"/>
    </location>
</feature>
<name>A0A0D0E7Y2_9AGAM</name>
<evidence type="ECO:0000313" key="4">
    <source>
        <dbReference type="Proteomes" id="UP000054538"/>
    </source>
</evidence>
<organism evidence="3 4">
    <name type="scientific">Paxillus rubicundulus Ve08.2h10</name>
    <dbReference type="NCBI Taxonomy" id="930991"/>
    <lineage>
        <taxon>Eukaryota</taxon>
        <taxon>Fungi</taxon>
        <taxon>Dikarya</taxon>
        <taxon>Basidiomycota</taxon>
        <taxon>Agaricomycotina</taxon>
        <taxon>Agaricomycetes</taxon>
        <taxon>Agaricomycetidae</taxon>
        <taxon>Boletales</taxon>
        <taxon>Paxilineae</taxon>
        <taxon>Paxillaceae</taxon>
        <taxon>Paxillus</taxon>
    </lineage>
</organism>
<feature type="transmembrane region" description="Helical" evidence="1">
    <location>
        <begin position="54"/>
        <end position="75"/>
    </location>
</feature>
<keyword evidence="1" id="KW-1133">Transmembrane helix</keyword>
<keyword evidence="1" id="KW-0812">Transmembrane</keyword>
<keyword evidence="4" id="KW-1185">Reference proteome</keyword>
<reference evidence="4" key="2">
    <citation type="submission" date="2015-01" db="EMBL/GenBank/DDBJ databases">
        <title>Evolutionary Origins and Diversification of the Mycorrhizal Mutualists.</title>
        <authorList>
            <consortium name="DOE Joint Genome Institute"/>
            <consortium name="Mycorrhizal Genomics Consortium"/>
            <person name="Kohler A."/>
            <person name="Kuo A."/>
            <person name="Nagy L.G."/>
            <person name="Floudas D."/>
            <person name="Copeland A."/>
            <person name="Barry K.W."/>
            <person name="Cichocki N."/>
            <person name="Veneault-Fourrey C."/>
            <person name="LaButti K."/>
            <person name="Lindquist E.A."/>
            <person name="Lipzen A."/>
            <person name="Lundell T."/>
            <person name="Morin E."/>
            <person name="Murat C."/>
            <person name="Riley R."/>
            <person name="Ohm R."/>
            <person name="Sun H."/>
            <person name="Tunlid A."/>
            <person name="Henrissat B."/>
            <person name="Grigoriev I.V."/>
            <person name="Hibbett D.S."/>
            <person name="Martin F."/>
        </authorList>
    </citation>
    <scope>NUCLEOTIDE SEQUENCE [LARGE SCALE GENOMIC DNA]</scope>
    <source>
        <strain evidence="4">Ve08.2h10</strain>
    </source>
</reference>
<dbReference type="Proteomes" id="UP000054538">
    <property type="component" value="Unassembled WGS sequence"/>
</dbReference>
<proteinExistence type="predicted"/>
<dbReference type="Pfam" id="PF20151">
    <property type="entry name" value="DUF6533"/>
    <property type="match status" value="1"/>
</dbReference>